<dbReference type="PROSITE" id="PS51192">
    <property type="entry name" value="HELICASE_ATP_BIND_1"/>
    <property type="match status" value="1"/>
</dbReference>
<dbReference type="Gene3D" id="1.10.3380.30">
    <property type="match status" value="1"/>
</dbReference>
<evidence type="ECO:0000259" key="8">
    <source>
        <dbReference type="PROSITE" id="PS51192"/>
    </source>
</evidence>
<evidence type="ECO:0000256" key="1">
    <source>
        <dbReference type="ARBA" id="ARBA00004123"/>
    </source>
</evidence>
<dbReference type="Proteomes" id="UP000218209">
    <property type="component" value="Unassembled WGS sequence"/>
</dbReference>
<keyword evidence="4" id="KW-0347">Helicase</keyword>
<dbReference type="SMART" id="SM00490">
    <property type="entry name" value="HELICc"/>
    <property type="match status" value="1"/>
</dbReference>
<dbReference type="InterPro" id="IPR048392">
    <property type="entry name" value="MTR4-like_stalk"/>
</dbReference>
<dbReference type="GO" id="GO:0005524">
    <property type="term" value="F:ATP binding"/>
    <property type="evidence" value="ECO:0007669"/>
    <property type="project" value="UniProtKB-KW"/>
</dbReference>
<dbReference type="InterPro" id="IPR011545">
    <property type="entry name" value="DEAD/DEAH_box_helicase_dom"/>
</dbReference>
<evidence type="ECO:0000256" key="3">
    <source>
        <dbReference type="ARBA" id="ARBA00022801"/>
    </source>
</evidence>
<dbReference type="SMART" id="SM01142">
    <property type="entry name" value="DSHCT"/>
    <property type="match status" value="1"/>
</dbReference>
<keyword evidence="5" id="KW-0067">ATP-binding</keyword>
<proteinExistence type="predicted"/>
<dbReference type="OrthoDB" id="64767at2759"/>
<dbReference type="InterPro" id="IPR014001">
    <property type="entry name" value="Helicase_ATP-bd"/>
</dbReference>
<dbReference type="GO" id="GO:0003723">
    <property type="term" value="F:RNA binding"/>
    <property type="evidence" value="ECO:0007669"/>
    <property type="project" value="InterPro"/>
</dbReference>
<keyword evidence="2" id="KW-0547">Nucleotide-binding</keyword>
<feature type="compositionally biased region" description="Gly residues" evidence="7">
    <location>
        <begin position="177"/>
        <end position="189"/>
    </location>
</feature>
<evidence type="ECO:0000313" key="10">
    <source>
        <dbReference type="EMBL" id="OSX77325.1"/>
    </source>
</evidence>
<dbReference type="SUPFAM" id="SSF52540">
    <property type="entry name" value="P-loop containing nucleoside triphosphate hydrolases"/>
    <property type="match status" value="2"/>
</dbReference>
<dbReference type="Pfam" id="PF00270">
    <property type="entry name" value="DEAD"/>
    <property type="match status" value="1"/>
</dbReference>
<keyword evidence="6" id="KW-0539">Nucleus</keyword>
<keyword evidence="3" id="KW-0378">Hydrolase</keyword>
<dbReference type="PANTHER" id="PTHR12131:SF7">
    <property type="entry name" value="EXOSOME RNA HELICASE MTR4"/>
    <property type="match status" value="1"/>
</dbReference>
<evidence type="ECO:0000259" key="9">
    <source>
        <dbReference type="PROSITE" id="PS51194"/>
    </source>
</evidence>
<name>A0A1X6P9C6_PORUM</name>
<sequence>MALRDKQRVIYTSPIKALSNQKYRELSAEFTDVGLMTGDVTINPSASCLVMTTEILRSMLYRGSEVVREVAWVVFDEVHYMRDKTRGVVWEETIIMVPAAVKFVFLSATIPNAREFSEWIAHLKAAPCHTIYTATRPVPLQHFLFPSGGTGLHLIVDEKGEFRPDSFDRAIAELGGADDGGGGGGGNAAGDGDKASAGPAAKKRKRGGGAGAEKGPGDCYKVVKMIVERGFEPVIVFSFSRRECESLAMQLAKLDLNNADERALVETVYKNAMESLSAKDRALPQITAALPLLKRGIGIHHSGLLPLVKEVVEILFAEGLVKVLFATETFAMGLNVPAKTVLFTAIRKFDGEAVRLLRAGEYVQMSGRAGRRGLDDRGLTILLCDEKLEPAAAKDLLCGAADPLNSTFHLGYNMLLNLLRAEEADPEFVIRRSLAQFQADRALPARQATLTKLEAARDAVDLGPVDAGALREYVKLRDAADTLRDELRALVHQPTVVVPFLQLGRLVRVRTPAADYGWGVIVAYHRRPAGGKRSSPAEEAYSMDVLLRCVPANGVGVGGSGAAVSYNRKATSTDEGLESLPTPAPLDGGGRSEWVPVNGLSLRYLDGVSAIRVYVPSDLRTPDKRVAVGNSVGEVMKRFANDGGPPLLDPLEDLKVPGTALPTLIQKIETVDDRLGKCVVLESAAEGSDTLVTALVAYRERAAVEEQVRAARRAVKLSEGIIMKDELKRMKRVLRRLGFTDAENVVQIKGRTACEVNTANELVLTEVLLGGDLNGMPPQVLVAVLSVFVVDEGKPDDQPSLDARCEAGVKAVRAAAKRVADISAECKIPTDVDAYVEGFSPLAVKVVYDWCGGASFDDVCADTTLFEGSIIRCFRRLEELLRQLVSAARTLGNGELEKQFTDGAALLQRSGVAFAASLYI</sequence>
<dbReference type="PROSITE" id="PS51194">
    <property type="entry name" value="HELICASE_CTER"/>
    <property type="match status" value="1"/>
</dbReference>
<evidence type="ECO:0000256" key="2">
    <source>
        <dbReference type="ARBA" id="ARBA00022741"/>
    </source>
</evidence>
<dbReference type="GO" id="GO:0005634">
    <property type="term" value="C:nucleus"/>
    <property type="evidence" value="ECO:0007669"/>
    <property type="project" value="UniProtKB-SubCell"/>
</dbReference>
<dbReference type="EMBL" id="KV918841">
    <property type="protein sequence ID" value="OSX77325.1"/>
    <property type="molecule type" value="Genomic_DNA"/>
</dbReference>
<dbReference type="Gene3D" id="2.40.30.300">
    <property type="match status" value="1"/>
</dbReference>
<comment type="subcellular location">
    <subcellularLocation>
        <location evidence="1">Nucleus</location>
    </subcellularLocation>
</comment>
<dbReference type="PIRSF" id="PIRSF005198">
    <property type="entry name" value="Antiviral_helicase_SKI2"/>
    <property type="match status" value="1"/>
</dbReference>
<dbReference type="SMART" id="SM00487">
    <property type="entry name" value="DEXDc"/>
    <property type="match status" value="1"/>
</dbReference>
<dbReference type="Gene3D" id="3.40.50.300">
    <property type="entry name" value="P-loop containing nucleotide triphosphate hydrolases"/>
    <property type="match status" value="2"/>
</dbReference>
<dbReference type="Gene3D" id="1.20.1500.20">
    <property type="match status" value="1"/>
</dbReference>
<evidence type="ECO:0000256" key="5">
    <source>
        <dbReference type="ARBA" id="ARBA00022840"/>
    </source>
</evidence>
<dbReference type="InterPro" id="IPR012961">
    <property type="entry name" value="Ski2/MTR4_C"/>
</dbReference>
<dbReference type="FunFam" id="3.40.50.300:FF:000141">
    <property type="entry name" value="ATP-dependent RNA helicase DOB1"/>
    <property type="match status" value="1"/>
</dbReference>
<dbReference type="PANTHER" id="PTHR12131">
    <property type="entry name" value="ATP-DEPENDENT RNA AND DNA HELICASE"/>
    <property type="match status" value="1"/>
</dbReference>
<accession>A0A1X6P9C6</accession>
<dbReference type="Pfam" id="PF13234">
    <property type="entry name" value="MTR4_beta-barrel"/>
    <property type="match status" value="1"/>
</dbReference>
<feature type="domain" description="Helicase ATP-binding" evidence="8">
    <location>
        <begin position="1"/>
        <end position="128"/>
    </location>
</feature>
<dbReference type="GO" id="GO:0006401">
    <property type="term" value="P:RNA catabolic process"/>
    <property type="evidence" value="ECO:0007669"/>
    <property type="project" value="InterPro"/>
</dbReference>
<organism evidence="10 11">
    <name type="scientific">Porphyra umbilicalis</name>
    <name type="common">Purple laver</name>
    <name type="synonym">Red alga</name>
    <dbReference type="NCBI Taxonomy" id="2786"/>
    <lineage>
        <taxon>Eukaryota</taxon>
        <taxon>Rhodophyta</taxon>
        <taxon>Bangiophyceae</taxon>
        <taxon>Bangiales</taxon>
        <taxon>Bangiaceae</taxon>
        <taxon>Porphyra</taxon>
    </lineage>
</organism>
<dbReference type="InterPro" id="IPR027417">
    <property type="entry name" value="P-loop_NTPase"/>
</dbReference>
<dbReference type="GO" id="GO:0016787">
    <property type="term" value="F:hydrolase activity"/>
    <property type="evidence" value="ECO:0007669"/>
    <property type="project" value="UniProtKB-KW"/>
</dbReference>
<dbReference type="AlphaFoldDB" id="A0A1X6P9C6"/>
<dbReference type="Pfam" id="PF08148">
    <property type="entry name" value="DSHCT"/>
    <property type="match status" value="1"/>
</dbReference>
<keyword evidence="11" id="KW-1185">Reference proteome</keyword>
<evidence type="ECO:0000256" key="4">
    <source>
        <dbReference type="ARBA" id="ARBA00022806"/>
    </source>
</evidence>
<dbReference type="GO" id="GO:0000460">
    <property type="term" value="P:maturation of 5.8S rRNA"/>
    <property type="evidence" value="ECO:0007669"/>
    <property type="project" value="TreeGrafter"/>
</dbReference>
<dbReference type="CDD" id="cd18795">
    <property type="entry name" value="SF2_C_Ski2"/>
    <property type="match status" value="1"/>
</dbReference>
<dbReference type="InterPro" id="IPR025696">
    <property type="entry name" value="Beta-barrel_MTR4"/>
</dbReference>
<dbReference type="Pfam" id="PF00271">
    <property type="entry name" value="Helicase_C"/>
    <property type="match status" value="1"/>
</dbReference>
<gene>
    <name evidence="10" type="ORF">BU14_0152s0020</name>
</gene>
<reference evidence="10 11" key="1">
    <citation type="submission" date="2017-03" db="EMBL/GenBank/DDBJ databases">
        <title>WGS assembly of Porphyra umbilicalis.</title>
        <authorList>
            <person name="Brawley S.H."/>
            <person name="Blouin N.A."/>
            <person name="Ficko-Blean E."/>
            <person name="Wheeler G.L."/>
            <person name="Lohr M."/>
            <person name="Goodson H.V."/>
            <person name="Jenkins J.W."/>
            <person name="Blaby-Haas C.E."/>
            <person name="Helliwell K.E."/>
            <person name="Chan C."/>
            <person name="Marriage T."/>
            <person name="Bhattacharya D."/>
            <person name="Klein A.S."/>
            <person name="Badis Y."/>
            <person name="Brodie J."/>
            <person name="Cao Y."/>
            <person name="Collen J."/>
            <person name="Dittami S.M."/>
            <person name="Gachon C.M."/>
            <person name="Green B.R."/>
            <person name="Karpowicz S."/>
            <person name="Kim J.W."/>
            <person name="Kudahl U."/>
            <person name="Lin S."/>
            <person name="Michel G."/>
            <person name="Mittag M."/>
            <person name="Olson B.J."/>
            <person name="Pangilinan J."/>
            <person name="Peng Y."/>
            <person name="Qiu H."/>
            <person name="Shu S."/>
            <person name="Singer J.T."/>
            <person name="Smith A.G."/>
            <person name="Sprecher B.N."/>
            <person name="Wagner V."/>
            <person name="Wang W."/>
            <person name="Wang Z.-Y."/>
            <person name="Yan J."/>
            <person name="Yarish C."/>
            <person name="Zoeuner-Riek S."/>
            <person name="Zhuang Y."/>
            <person name="Zou Y."/>
            <person name="Lindquist E.A."/>
            <person name="Grimwood J."/>
            <person name="Barry K."/>
            <person name="Rokhsar D.S."/>
            <person name="Schmutz J."/>
            <person name="Stiller J.W."/>
            <person name="Grossman A.R."/>
            <person name="Prochnik S.E."/>
        </authorList>
    </citation>
    <scope>NUCLEOTIDE SEQUENCE [LARGE SCALE GENOMIC DNA]</scope>
    <source>
        <strain evidence="10">4086291</strain>
    </source>
</reference>
<evidence type="ECO:0000313" key="11">
    <source>
        <dbReference type="Proteomes" id="UP000218209"/>
    </source>
</evidence>
<dbReference type="InterPro" id="IPR016438">
    <property type="entry name" value="SKI2-like"/>
</dbReference>
<dbReference type="GO" id="GO:0003724">
    <property type="term" value="F:RNA helicase activity"/>
    <property type="evidence" value="ECO:0007669"/>
    <property type="project" value="InterPro"/>
</dbReference>
<evidence type="ECO:0000256" key="6">
    <source>
        <dbReference type="ARBA" id="ARBA00023242"/>
    </source>
</evidence>
<feature type="domain" description="Helicase C-terminal" evidence="9">
    <location>
        <begin position="218"/>
        <end position="420"/>
    </location>
</feature>
<dbReference type="FunFam" id="3.40.50.300:FF:000083">
    <property type="entry name" value="ATP-dependent RNA helicase DOB1"/>
    <property type="match status" value="1"/>
</dbReference>
<dbReference type="InterPro" id="IPR001650">
    <property type="entry name" value="Helicase_C-like"/>
</dbReference>
<feature type="region of interest" description="Disordered" evidence="7">
    <location>
        <begin position="173"/>
        <end position="214"/>
    </location>
</feature>
<dbReference type="Pfam" id="PF21408">
    <property type="entry name" value="MTR4-like_stalk"/>
    <property type="match status" value="1"/>
</dbReference>
<dbReference type="InterPro" id="IPR050699">
    <property type="entry name" value="RNA-DNA_Helicase"/>
</dbReference>
<protein>
    <submittedName>
        <fullName evidence="10">Uncharacterized protein</fullName>
    </submittedName>
</protein>
<evidence type="ECO:0000256" key="7">
    <source>
        <dbReference type="SAM" id="MobiDB-lite"/>
    </source>
</evidence>